<dbReference type="OrthoDB" id="548093at2759"/>
<dbReference type="EMBL" id="LSYV01000084">
    <property type="protein sequence ID" value="KXZ43681.1"/>
    <property type="molecule type" value="Genomic_DNA"/>
</dbReference>
<dbReference type="AlphaFoldDB" id="A0A150G1J4"/>
<evidence type="ECO:0000313" key="2">
    <source>
        <dbReference type="Proteomes" id="UP000075714"/>
    </source>
</evidence>
<protein>
    <submittedName>
        <fullName evidence="1">Uncharacterized protein</fullName>
    </submittedName>
</protein>
<name>A0A150G1J4_GONPE</name>
<proteinExistence type="predicted"/>
<organism evidence="1 2">
    <name type="scientific">Gonium pectorale</name>
    <name type="common">Green alga</name>
    <dbReference type="NCBI Taxonomy" id="33097"/>
    <lineage>
        <taxon>Eukaryota</taxon>
        <taxon>Viridiplantae</taxon>
        <taxon>Chlorophyta</taxon>
        <taxon>core chlorophytes</taxon>
        <taxon>Chlorophyceae</taxon>
        <taxon>CS clade</taxon>
        <taxon>Chlamydomonadales</taxon>
        <taxon>Volvocaceae</taxon>
        <taxon>Gonium</taxon>
    </lineage>
</organism>
<evidence type="ECO:0000313" key="1">
    <source>
        <dbReference type="EMBL" id="KXZ43681.1"/>
    </source>
</evidence>
<gene>
    <name evidence="1" type="ORF">GPECTOR_83g293</name>
</gene>
<sequence length="209" mass="22050">MYDADEQSRATGRREQLYVLTKPQTVEGDRLSRSGTSSGYGAEADVLASLIGGLNLRGRGGSGAASSKGKATVSFHPEAVLKGGQQGGPVARALNDAACTAARNMPAFDVLKIRLNLGKQYFFNLEGLEHRAEVALADIQGLDSGSGRDKKSQSVFSNCVPAATVPRVSDWLTTRMGFVLVDSKASATVHVIDQTLNVHYAVALTLPEG</sequence>
<comment type="caution">
    <text evidence="1">The sequence shown here is derived from an EMBL/GenBank/DDBJ whole genome shotgun (WGS) entry which is preliminary data.</text>
</comment>
<reference evidence="2" key="1">
    <citation type="journal article" date="2016" name="Nat. Commun.">
        <title>The Gonium pectorale genome demonstrates co-option of cell cycle regulation during the evolution of multicellularity.</title>
        <authorList>
            <person name="Hanschen E.R."/>
            <person name="Marriage T.N."/>
            <person name="Ferris P.J."/>
            <person name="Hamaji T."/>
            <person name="Toyoda A."/>
            <person name="Fujiyama A."/>
            <person name="Neme R."/>
            <person name="Noguchi H."/>
            <person name="Minakuchi Y."/>
            <person name="Suzuki M."/>
            <person name="Kawai-Toyooka H."/>
            <person name="Smith D.R."/>
            <person name="Sparks H."/>
            <person name="Anderson J."/>
            <person name="Bakaric R."/>
            <person name="Luria V."/>
            <person name="Karger A."/>
            <person name="Kirschner M.W."/>
            <person name="Durand P.M."/>
            <person name="Michod R.E."/>
            <person name="Nozaki H."/>
            <person name="Olson B.J."/>
        </authorList>
    </citation>
    <scope>NUCLEOTIDE SEQUENCE [LARGE SCALE GENOMIC DNA]</scope>
    <source>
        <strain evidence="2">NIES-2863</strain>
    </source>
</reference>
<accession>A0A150G1J4</accession>
<keyword evidence="2" id="KW-1185">Reference proteome</keyword>
<dbReference type="Proteomes" id="UP000075714">
    <property type="component" value="Unassembled WGS sequence"/>
</dbReference>